<organism evidence="13 14">
    <name type="scientific">Pedobacter flavus</name>
    <dbReference type="NCBI Taxonomy" id="3113906"/>
    <lineage>
        <taxon>Bacteria</taxon>
        <taxon>Pseudomonadati</taxon>
        <taxon>Bacteroidota</taxon>
        <taxon>Sphingobacteriia</taxon>
        <taxon>Sphingobacteriales</taxon>
        <taxon>Sphingobacteriaceae</taxon>
        <taxon>Pedobacter</taxon>
    </lineage>
</organism>
<evidence type="ECO:0000256" key="3">
    <source>
        <dbReference type="ARBA" id="ARBA00011152"/>
    </source>
</evidence>
<dbReference type="InterPro" id="IPR004651">
    <property type="entry name" value="HisF"/>
</dbReference>
<evidence type="ECO:0000256" key="12">
    <source>
        <dbReference type="RuleBase" id="RU003657"/>
    </source>
</evidence>
<comment type="catalytic activity">
    <reaction evidence="11">
        <text>5-[(5-phospho-1-deoxy-D-ribulos-1-ylimino)methylamino]-1-(5-phospho-beta-D-ribosyl)imidazole-4-carboxamide + L-glutamine = D-erythro-1-(imidazol-4-yl)glycerol 3-phosphate + 5-amino-1-(5-phospho-beta-D-ribosyl)imidazole-4-carboxamide + L-glutamate + H(+)</text>
        <dbReference type="Rhea" id="RHEA:24793"/>
        <dbReference type="ChEBI" id="CHEBI:15378"/>
        <dbReference type="ChEBI" id="CHEBI:29985"/>
        <dbReference type="ChEBI" id="CHEBI:58278"/>
        <dbReference type="ChEBI" id="CHEBI:58359"/>
        <dbReference type="ChEBI" id="CHEBI:58475"/>
        <dbReference type="ChEBI" id="CHEBI:58525"/>
        <dbReference type="EC" id="4.3.2.10"/>
    </reaction>
</comment>
<reference evidence="13 14" key="1">
    <citation type="submission" date="2024-01" db="EMBL/GenBank/DDBJ databases">
        <title>Pedobacter sp. nov., isolated from oil-contaminated soil.</title>
        <authorList>
            <person name="Le N.T.T."/>
        </authorList>
    </citation>
    <scope>NUCLEOTIDE SEQUENCE [LARGE SCALE GENOMIC DNA]</scope>
    <source>
        <strain evidence="13 14">VNH31</strain>
    </source>
</reference>
<protein>
    <recommendedName>
        <fullName evidence="4">imidazole glycerol-phosphate synthase</fullName>
        <ecNumber evidence="4">4.3.2.10</ecNumber>
    </recommendedName>
    <alternativeName>
        <fullName evidence="10">IGP synthase cyclase subunit</fullName>
    </alternativeName>
</protein>
<sequence>MENVRVIPVLLLKGMGLYKSIKFKDHKYVGDPINAIKIFNEKEVDELVFLDITATVEGREPNYDMLTDIASECFMPLCYGGGIKSLSQIEKILYCGVEKVSLNSQAFENPKLIAEASEKFGSSTIVVSMDVKKGFLSGQNVYTMAGTKNTKKSPVDYAKQIEDLGAGEILLNSIDQDGVMNGYDLDLVHAISSNVSIPVIACGGAGAVQHFKDAVNKGASAVAAGSFFVFQGKHRAVLITYPSKKELI</sequence>
<dbReference type="PANTHER" id="PTHR21235">
    <property type="entry name" value="IMIDAZOLE GLYCEROL PHOSPHATE SYNTHASE SUBUNIT HISF/H IGP SYNTHASE SUBUNIT HISF/H"/>
    <property type="match status" value="1"/>
</dbReference>
<comment type="function">
    <text evidence="9">IGPS catalyzes the conversion of PRFAR and glutamine to IGP, AICAR and glutamate. The HisF subunit catalyzes the cyclization activity that produces IGP and AICAR from PRFAR using the ammonia provided by the HisH subunit.</text>
</comment>
<name>A0ABU7H0D7_9SPHI</name>
<evidence type="ECO:0000256" key="9">
    <source>
        <dbReference type="ARBA" id="ARBA00025475"/>
    </source>
</evidence>
<dbReference type="NCBIfam" id="TIGR03572">
    <property type="entry name" value="WbuZ"/>
    <property type="match status" value="1"/>
</dbReference>
<dbReference type="InterPro" id="IPR013785">
    <property type="entry name" value="Aldolase_TIM"/>
</dbReference>
<comment type="caution">
    <text evidence="13">The sequence shown here is derived from an EMBL/GenBank/DDBJ whole genome shotgun (WGS) entry which is preliminary data.</text>
</comment>
<evidence type="ECO:0000313" key="13">
    <source>
        <dbReference type="EMBL" id="MEE1884714.1"/>
    </source>
</evidence>
<dbReference type="Gene3D" id="3.20.20.70">
    <property type="entry name" value="Aldolase class I"/>
    <property type="match status" value="1"/>
</dbReference>
<gene>
    <name evidence="13" type="ORF">VRU49_04680</name>
</gene>
<evidence type="ECO:0000313" key="14">
    <source>
        <dbReference type="Proteomes" id="UP001337681"/>
    </source>
</evidence>
<accession>A0ABU7H0D7</accession>
<evidence type="ECO:0000256" key="1">
    <source>
        <dbReference type="ARBA" id="ARBA00005091"/>
    </source>
</evidence>
<dbReference type="InterPro" id="IPR006062">
    <property type="entry name" value="His_biosynth"/>
</dbReference>
<comment type="pathway">
    <text evidence="1">Amino-acid biosynthesis; L-histidine biosynthesis; L-histidine from 5-phospho-alpha-D-ribose 1-diphosphate: step 5/9.</text>
</comment>
<evidence type="ECO:0000256" key="11">
    <source>
        <dbReference type="ARBA" id="ARBA00047838"/>
    </source>
</evidence>
<dbReference type="RefSeq" id="WP_330145627.1">
    <property type="nucleotide sequence ID" value="NZ_JAZDQU010000001.1"/>
</dbReference>
<evidence type="ECO:0000256" key="2">
    <source>
        <dbReference type="ARBA" id="ARBA00009667"/>
    </source>
</evidence>
<keyword evidence="8" id="KW-0456">Lyase</keyword>
<dbReference type="SUPFAM" id="SSF51366">
    <property type="entry name" value="Ribulose-phoshate binding barrel"/>
    <property type="match status" value="1"/>
</dbReference>
<dbReference type="Pfam" id="PF00977">
    <property type="entry name" value="His_biosynth"/>
    <property type="match status" value="1"/>
</dbReference>
<comment type="similarity">
    <text evidence="2 12">Belongs to the HisA/HisF family.</text>
</comment>
<keyword evidence="6 12" id="KW-0028">Amino-acid biosynthesis</keyword>
<evidence type="ECO:0000256" key="6">
    <source>
        <dbReference type="ARBA" id="ARBA00022605"/>
    </source>
</evidence>
<dbReference type="NCBIfam" id="NF038364">
    <property type="entry name" value="AglZ_HisF2_fam"/>
    <property type="match status" value="1"/>
</dbReference>
<dbReference type="CDD" id="cd04731">
    <property type="entry name" value="HisF"/>
    <property type="match status" value="1"/>
</dbReference>
<proteinExistence type="inferred from homology"/>
<evidence type="ECO:0000256" key="5">
    <source>
        <dbReference type="ARBA" id="ARBA00022490"/>
    </source>
</evidence>
<keyword evidence="7 12" id="KW-0368">Histidine biosynthesis</keyword>
<keyword evidence="14" id="KW-1185">Reference proteome</keyword>
<dbReference type="Proteomes" id="UP001337681">
    <property type="component" value="Unassembled WGS sequence"/>
</dbReference>
<evidence type="ECO:0000256" key="4">
    <source>
        <dbReference type="ARBA" id="ARBA00012809"/>
    </source>
</evidence>
<dbReference type="InterPro" id="IPR050064">
    <property type="entry name" value="IGPS_HisA/HisF"/>
</dbReference>
<evidence type="ECO:0000256" key="8">
    <source>
        <dbReference type="ARBA" id="ARBA00023239"/>
    </source>
</evidence>
<dbReference type="EMBL" id="JAZDQU010000001">
    <property type="protein sequence ID" value="MEE1884714.1"/>
    <property type="molecule type" value="Genomic_DNA"/>
</dbReference>
<dbReference type="EC" id="4.3.2.10" evidence="4"/>
<comment type="subunit">
    <text evidence="3">Heterodimer of HisH and HisF.</text>
</comment>
<evidence type="ECO:0000256" key="7">
    <source>
        <dbReference type="ARBA" id="ARBA00023102"/>
    </source>
</evidence>
<dbReference type="InterPro" id="IPR011060">
    <property type="entry name" value="RibuloseP-bd_barrel"/>
</dbReference>
<evidence type="ECO:0000256" key="10">
    <source>
        <dbReference type="ARBA" id="ARBA00030264"/>
    </source>
</evidence>
<keyword evidence="5" id="KW-0963">Cytoplasm</keyword>
<dbReference type="InterPro" id="IPR020021">
    <property type="entry name" value="Glycosyl_amidation-assoc_WbuZ"/>
</dbReference>
<dbReference type="PANTHER" id="PTHR21235:SF2">
    <property type="entry name" value="IMIDAZOLE GLYCEROL PHOSPHATE SYNTHASE HISHF"/>
    <property type="match status" value="1"/>
</dbReference>